<dbReference type="SUPFAM" id="SSF81301">
    <property type="entry name" value="Nucleotidyltransferase"/>
    <property type="match status" value="1"/>
</dbReference>
<dbReference type="Proteomes" id="UP001165079">
    <property type="component" value="Unassembled WGS sequence"/>
</dbReference>
<protein>
    <submittedName>
        <fullName evidence="1">Nucleotidyltransferase</fullName>
    </submittedName>
</protein>
<sequence length="234" mass="25175">MAQDPFTDARDAVTAHFPQARWALLTGSVTTDARTPGSDLDIVVRLPDGDPAAGRSSLRWRGWPVEFFANDEAGHRHYLGLEPAARRPVMHRMIARGVPVHGDGDPELAAWRAECAAFLAAGPGAPEPAALDRERYMLTDLIDDLEHARDEGERVTIAAQLWLAAANLALLAAGHWTGTGKWLLRELRDLDPALAARWTEARHAPAGFAREVLDGAGGALFDGYSAASASSSSR</sequence>
<evidence type="ECO:0000313" key="1">
    <source>
        <dbReference type="EMBL" id="GLZ75285.1"/>
    </source>
</evidence>
<name>A0A9W6SFX2_9ACTN</name>
<dbReference type="InterPro" id="IPR043519">
    <property type="entry name" value="NT_sf"/>
</dbReference>
<proteinExistence type="predicted"/>
<comment type="caution">
    <text evidence="1">The sequence shown here is derived from an EMBL/GenBank/DDBJ whole genome shotgun (WGS) entry which is preliminary data.</text>
</comment>
<reference evidence="1" key="1">
    <citation type="submission" date="2023-03" db="EMBL/GenBank/DDBJ databases">
        <title>Actinorhabdospora filicis NBRC 111898.</title>
        <authorList>
            <person name="Ichikawa N."/>
            <person name="Sato H."/>
            <person name="Tonouchi N."/>
        </authorList>
    </citation>
    <scope>NUCLEOTIDE SEQUENCE</scope>
    <source>
        <strain evidence="1">NBRC 111898</strain>
    </source>
</reference>
<dbReference type="RefSeq" id="WP_285660528.1">
    <property type="nucleotide sequence ID" value="NZ_BSTX01000001.1"/>
</dbReference>
<dbReference type="EMBL" id="BSTX01000001">
    <property type="protein sequence ID" value="GLZ75285.1"/>
    <property type="molecule type" value="Genomic_DNA"/>
</dbReference>
<dbReference type="AlphaFoldDB" id="A0A9W6SFX2"/>
<accession>A0A9W6SFX2</accession>
<keyword evidence="2" id="KW-1185">Reference proteome</keyword>
<gene>
    <name evidence="1" type="ORF">Afil01_00920</name>
</gene>
<organism evidence="1 2">
    <name type="scientific">Actinorhabdospora filicis</name>
    <dbReference type="NCBI Taxonomy" id="1785913"/>
    <lineage>
        <taxon>Bacteria</taxon>
        <taxon>Bacillati</taxon>
        <taxon>Actinomycetota</taxon>
        <taxon>Actinomycetes</taxon>
        <taxon>Micromonosporales</taxon>
        <taxon>Micromonosporaceae</taxon>
        <taxon>Actinorhabdospora</taxon>
    </lineage>
</organism>
<evidence type="ECO:0000313" key="2">
    <source>
        <dbReference type="Proteomes" id="UP001165079"/>
    </source>
</evidence>